<keyword evidence="3" id="KW-1003">Cell membrane</keyword>
<dbReference type="Pfam" id="PF05552">
    <property type="entry name" value="MS_channel_1st_1"/>
    <property type="match status" value="1"/>
</dbReference>
<dbReference type="InterPro" id="IPR006685">
    <property type="entry name" value="MscS_channel_2nd"/>
</dbReference>
<comment type="caution">
    <text evidence="11">The sequence shown here is derived from an EMBL/GenBank/DDBJ whole genome shotgun (WGS) entry which is preliminary data.</text>
</comment>
<feature type="transmembrane region" description="Helical" evidence="7">
    <location>
        <begin position="23"/>
        <end position="44"/>
    </location>
</feature>
<dbReference type="GO" id="GO:0008381">
    <property type="term" value="F:mechanosensitive monoatomic ion channel activity"/>
    <property type="evidence" value="ECO:0007669"/>
    <property type="project" value="InterPro"/>
</dbReference>
<evidence type="ECO:0000256" key="5">
    <source>
        <dbReference type="ARBA" id="ARBA00022989"/>
    </source>
</evidence>
<keyword evidence="6 7" id="KW-0472">Membrane</keyword>
<evidence type="ECO:0000259" key="10">
    <source>
        <dbReference type="Pfam" id="PF21088"/>
    </source>
</evidence>
<evidence type="ECO:0000259" key="8">
    <source>
        <dbReference type="Pfam" id="PF00924"/>
    </source>
</evidence>
<reference evidence="11 12" key="1">
    <citation type="submission" date="2018-02" db="EMBL/GenBank/DDBJ databases">
        <title>Draft genome sequence of Ochrobactrum oryzae found in Brazil.</title>
        <authorList>
            <person name="Cerdeira L."/>
            <person name="Andrade F."/>
            <person name="Zacariotto T."/>
            <person name="Barbosa B."/>
            <person name="Santos S."/>
            <person name="Cassetari V."/>
            <person name="Lincopan N."/>
        </authorList>
    </citation>
    <scope>NUCLEOTIDE SEQUENCE [LARGE SCALE GENOMIC DNA]</scope>
    <source>
        <strain evidence="11 12">OA447</strain>
    </source>
</reference>
<organism evidence="11 12">
    <name type="scientific">Brucella oryzae</name>
    <dbReference type="NCBI Taxonomy" id="335286"/>
    <lineage>
        <taxon>Bacteria</taxon>
        <taxon>Pseudomonadati</taxon>
        <taxon>Pseudomonadota</taxon>
        <taxon>Alphaproteobacteria</taxon>
        <taxon>Hyphomicrobiales</taxon>
        <taxon>Brucellaceae</taxon>
        <taxon>Brucella/Ochrobactrum group</taxon>
        <taxon>Brucella</taxon>
    </lineage>
</organism>
<dbReference type="Gene3D" id="2.30.30.60">
    <property type="match status" value="1"/>
</dbReference>
<dbReference type="Pfam" id="PF21082">
    <property type="entry name" value="MS_channel_3rd"/>
    <property type="match status" value="1"/>
</dbReference>
<feature type="transmembrane region" description="Helical" evidence="7">
    <location>
        <begin position="65"/>
        <end position="90"/>
    </location>
</feature>
<evidence type="ECO:0000256" key="4">
    <source>
        <dbReference type="ARBA" id="ARBA00022692"/>
    </source>
</evidence>
<keyword evidence="12" id="KW-1185">Reference proteome</keyword>
<dbReference type="SUPFAM" id="SSF82861">
    <property type="entry name" value="Mechanosensitive channel protein MscS (YggB), transmembrane region"/>
    <property type="match status" value="1"/>
</dbReference>
<comment type="similarity">
    <text evidence="2 7">Belongs to the MscS (TC 1.A.23) family.</text>
</comment>
<evidence type="ECO:0000259" key="9">
    <source>
        <dbReference type="Pfam" id="PF21082"/>
    </source>
</evidence>
<comment type="subunit">
    <text evidence="7">Homoheptamer.</text>
</comment>
<proteinExistence type="inferred from homology"/>
<dbReference type="AlphaFoldDB" id="A0A2S7IXV4"/>
<keyword evidence="7" id="KW-0997">Cell inner membrane</keyword>
<dbReference type="RefSeq" id="WP_104756267.1">
    <property type="nucleotide sequence ID" value="NZ_JAGSIC010000043.1"/>
</dbReference>
<dbReference type="Pfam" id="PF21088">
    <property type="entry name" value="MS_channel_1st"/>
    <property type="match status" value="1"/>
</dbReference>
<dbReference type="Pfam" id="PF00924">
    <property type="entry name" value="MS_channel_2nd"/>
    <property type="match status" value="1"/>
</dbReference>
<keyword evidence="7" id="KW-0406">Ion transport</keyword>
<evidence type="ECO:0000313" key="11">
    <source>
        <dbReference type="EMBL" id="PQA72821.1"/>
    </source>
</evidence>
<feature type="domain" description="Mechanosensitive ion channel MscS" evidence="8">
    <location>
        <begin position="114"/>
        <end position="180"/>
    </location>
</feature>
<dbReference type="PANTHER" id="PTHR30221">
    <property type="entry name" value="SMALL-CONDUCTANCE MECHANOSENSITIVE CHANNEL"/>
    <property type="match status" value="1"/>
</dbReference>
<accession>A0A2S7IXV4</accession>
<name>A0A2S7IXV4_9HYPH</name>
<comment type="caution">
    <text evidence="7">Lacks conserved residue(s) required for the propagation of feature annotation.</text>
</comment>
<dbReference type="SUPFAM" id="SSF50182">
    <property type="entry name" value="Sm-like ribonucleoproteins"/>
    <property type="match status" value="1"/>
</dbReference>
<dbReference type="InterPro" id="IPR045275">
    <property type="entry name" value="MscS_archaea/bacteria_type"/>
</dbReference>
<evidence type="ECO:0000256" key="1">
    <source>
        <dbReference type="ARBA" id="ARBA00004651"/>
    </source>
</evidence>
<dbReference type="InterPro" id="IPR049142">
    <property type="entry name" value="MS_channel_1st"/>
</dbReference>
<dbReference type="Gene3D" id="3.30.70.100">
    <property type="match status" value="1"/>
</dbReference>
<dbReference type="InterPro" id="IPR023408">
    <property type="entry name" value="MscS_beta-dom_sf"/>
</dbReference>
<keyword evidence="7" id="KW-0407">Ion channel</keyword>
<feature type="domain" description="Mechanosensitive ion channel transmembrane helices 2/3" evidence="10">
    <location>
        <begin position="72"/>
        <end position="112"/>
    </location>
</feature>
<dbReference type="GO" id="GO:0005886">
    <property type="term" value="C:plasma membrane"/>
    <property type="evidence" value="ECO:0007669"/>
    <property type="project" value="UniProtKB-SubCell"/>
</dbReference>
<evidence type="ECO:0000256" key="6">
    <source>
        <dbReference type="ARBA" id="ARBA00023136"/>
    </source>
</evidence>
<evidence type="ECO:0000256" key="3">
    <source>
        <dbReference type="ARBA" id="ARBA00022475"/>
    </source>
</evidence>
<dbReference type="InterPro" id="IPR010920">
    <property type="entry name" value="LSM_dom_sf"/>
</dbReference>
<comment type="function">
    <text evidence="7">Mechanosensitive channel that participates in the regulation of osmotic pressure changes within the cell, opening in response to stretch forces in the membrane lipid bilayer, without the need for other proteins. Contributes to normal resistance to hypoosmotic shock. Forms an ion channel of 1.0 nanosiemens conductance with a slight preference for anions.</text>
</comment>
<dbReference type="SUPFAM" id="SSF82689">
    <property type="entry name" value="Mechanosensitive channel protein MscS (YggB), C-terminal domain"/>
    <property type="match status" value="1"/>
</dbReference>
<sequence>MEEQATQIIANTNAFVLQIYDLLIRYSVSTLGALIILCVGWILAGILQKWTIQSLSKIRGFDPTLIGFFGTMVRYAVLIVILVMVLGQFGVQTASILAALGAIGLAIGLALQGTLQNIAAGIMLLVLRPFRVGEYISTGTVVGTVQEIGLFATELKTYDGLYILAPNSTLWNTPVTNYSRMKSRMHDFKVGIGYEDDIGQALSIIKEIVEAQKGVLAKPEPVYFVSELADSSVILCCRYWINSADYMKVSWNTVKAVKTSFDKAGINIPYPQVTYHNAAPDKAEQANAAS</sequence>
<dbReference type="InterPro" id="IPR008910">
    <property type="entry name" value="MSC_TM_helix"/>
</dbReference>
<feature type="transmembrane region" description="Helical" evidence="7">
    <location>
        <begin position="96"/>
        <end position="127"/>
    </location>
</feature>
<keyword evidence="5 7" id="KW-1133">Transmembrane helix</keyword>
<keyword evidence="4 7" id="KW-0812">Transmembrane</keyword>
<dbReference type="InterPro" id="IPR011014">
    <property type="entry name" value="MscS_channel_TM-2"/>
</dbReference>
<evidence type="ECO:0000256" key="7">
    <source>
        <dbReference type="RuleBase" id="RU369025"/>
    </source>
</evidence>
<dbReference type="PANTHER" id="PTHR30221:SF1">
    <property type="entry name" value="SMALL-CONDUCTANCE MECHANOSENSITIVE CHANNEL"/>
    <property type="match status" value="1"/>
</dbReference>
<dbReference type="Proteomes" id="UP000238493">
    <property type="component" value="Unassembled WGS sequence"/>
</dbReference>
<dbReference type="InterPro" id="IPR049278">
    <property type="entry name" value="MS_channel_C"/>
</dbReference>
<comment type="subcellular location">
    <subcellularLocation>
        <location evidence="7">Cell inner membrane</location>
        <topology evidence="7">Multi-pass membrane protein</topology>
    </subcellularLocation>
    <subcellularLocation>
        <location evidence="1">Cell membrane</location>
        <topology evidence="1">Multi-pass membrane protein</topology>
    </subcellularLocation>
</comment>
<dbReference type="OrthoDB" id="9814206at2"/>
<gene>
    <name evidence="11" type="ORF">C3731_14000</name>
</gene>
<dbReference type="EMBL" id="PTRC01000024">
    <property type="protein sequence ID" value="PQA72821.1"/>
    <property type="molecule type" value="Genomic_DNA"/>
</dbReference>
<keyword evidence="7" id="KW-0813">Transport</keyword>
<dbReference type="InterPro" id="IPR011066">
    <property type="entry name" value="MscS_channel_C_sf"/>
</dbReference>
<evidence type="ECO:0000256" key="2">
    <source>
        <dbReference type="ARBA" id="ARBA00008017"/>
    </source>
</evidence>
<protein>
    <recommendedName>
        <fullName evidence="7">Small-conductance mechanosensitive channel</fullName>
    </recommendedName>
</protein>
<feature type="domain" description="Mechanosensitive ion channel MscS C-terminal" evidence="9">
    <location>
        <begin position="187"/>
        <end position="268"/>
    </location>
</feature>
<evidence type="ECO:0000313" key="12">
    <source>
        <dbReference type="Proteomes" id="UP000238493"/>
    </source>
</evidence>
<dbReference type="Gene3D" id="1.10.287.1260">
    <property type="match status" value="1"/>
</dbReference>